<dbReference type="GO" id="GO:0005829">
    <property type="term" value="C:cytosol"/>
    <property type="evidence" value="ECO:0007669"/>
    <property type="project" value="TreeGrafter"/>
</dbReference>
<dbReference type="GO" id="GO:0003723">
    <property type="term" value="F:RNA binding"/>
    <property type="evidence" value="ECO:0007669"/>
    <property type="project" value="UniProtKB-UniRule"/>
</dbReference>
<reference evidence="4 5" key="1">
    <citation type="journal article" date="2016" name="Nat. Commun.">
        <title>Thousands of microbial genomes shed light on interconnected biogeochemical processes in an aquifer system.</title>
        <authorList>
            <person name="Anantharaman K."/>
            <person name="Brown C.T."/>
            <person name="Hug L.A."/>
            <person name="Sharon I."/>
            <person name="Castelle C.J."/>
            <person name="Probst A.J."/>
            <person name="Thomas B.C."/>
            <person name="Singh A."/>
            <person name="Wilkins M.J."/>
            <person name="Karaoz U."/>
            <person name="Brodie E.L."/>
            <person name="Williams K.H."/>
            <person name="Hubbard S.S."/>
            <person name="Banfield J.F."/>
        </authorList>
    </citation>
    <scope>NUCLEOTIDE SEQUENCE [LARGE SCALE GENOMIC DNA]</scope>
</reference>
<comment type="similarity">
    <text evidence="3">Belongs to the SmpB family.</text>
</comment>
<sequence length="147" mass="17124">MKPIENKYVRSSYDLLDCFEAGLVLHGAEVKSIKKGAVHLKAAYVILENNQLWLKNTHIAPYQRNNQPHYDPERPRKLLLRRTEINSIIGKLHNAGLTLIPKKVYSKRGLIKVEICLGRGLKKYDKRAKLKKRDLDRETARELKQKR</sequence>
<dbReference type="Pfam" id="PF01668">
    <property type="entry name" value="SmpB"/>
    <property type="match status" value="1"/>
</dbReference>
<keyword evidence="1 3" id="KW-0963">Cytoplasm</keyword>
<dbReference type="CDD" id="cd09294">
    <property type="entry name" value="SmpB"/>
    <property type="match status" value="1"/>
</dbReference>
<comment type="subcellular location">
    <subcellularLocation>
        <location evidence="3">Cytoplasm</location>
    </subcellularLocation>
    <text evidence="3">The tmRNA-SmpB complex associates with stalled 70S ribosomes.</text>
</comment>
<dbReference type="AlphaFoldDB" id="A0A1G2BCM6"/>
<name>A0A1G2BCM6_9BACT</name>
<protein>
    <recommendedName>
        <fullName evidence="3">SsrA-binding protein</fullName>
    </recommendedName>
    <alternativeName>
        <fullName evidence="3">Small protein B</fullName>
    </alternativeName>
</protein>
<dbReference type="PROSITE" id="PS01317">
    <property type="entry name" value="SSRP"/>
    <property type="match status" value="1"/>
</dbReference>
<dbReference type="NCBIfam" id="TIGR00086">
    <property type="entry name" value="smpB"/>
    <property type="match status" value="1"/>
</dbReference>
<dbReference type="NCBIfam" id="NF003843">
    <property type="entry name" value="PRK05422.1"/>
    <property type="match status" value="1"/>
</dbReference>
<comment type="caution">
    <text evidence="4">The sequence shown here is derived from an EMBL/GenBank/DDBJ whole genome shotgun (WGS) entry which is preliminary data.</text>
</comment>
<dbReference type="Proteomes" id="UP000176420">
    <property type="component" value="Unassembled WGS sequence"/>
</dbReference>
<dbReference type="PANTHER" id="PTHR30308:SF2">
    <property type="entry name" value="SSRA-BINDING PROTEIN"/>
    <property type="match status" value="1"/>
</dbReference>
<evidence type="ECO:0000256" key="3">
    <source>
        <dbReference type="HAMAP-Rule" id="MF_00023"/>
    </source>
</evidence>
<dbReference type="SUPFAM" id="SSF74982">
    <property type="entry name" value="Small protein B (SmpB)"/>
    <property type="match status" value="1"/>
</dbReference>
<dbReference type="PANTHER" id="PTHR30308">
    <property type="entry name" value="TMRNA-BINDING COMPONENT OF TRANS-TRANSLATION TAGGING COMPLEX"/>
    <property type="match status" value="1"/>
</dbReference>
<gene>
    <name evidence="3" type="primary">smpB</name>
    <name evidence="4" type="ORF">A2319_03000</name>
</gene>
<evidence type="ECO:0000256" key="1">
    <source>
        <dbReference type="ARBA" id="ARBA00022490"/>
    </source>
</evidence>
<evidence type="ECO:0000313" key="5">
    <source>
        <dbReference type="Proteomes" id="UP000176420"/>
    </source>
</evidence>
<dbReference type="InterPro" id="IPR020081">
    <property type="entry name" value="SsrA-bd_prot_CS"/>
</dbReference>
<dbReference type="GO" id="GO:0070930">
    <property type="term" value="P:trans-translation-dependent protein tagging"/>
    <property type="evidence" value="ECO:0007669"/>
    <property type="project" value="TreeGrafter"/>
</dbReference>
<keyword evidence="2 3" id="KW-0694">RNA-binding</keyword>
<proteinExistence type="inferred from homology"/>
<comment type="function">
    <text evidence="3">Required for rescue of stalled ribosomes mediated by trans-translation. Binds to transfer-messenger RNA (tmRNA), required for stable association of tmRNA with ribosomes. tmRNA and SmpB together mimic tRNA shape, replacing the anticodon stem-loop with SmpB. tmRNA is encoded by the ssrA gene; the 2 termini fold to resemble tRNA(Ala) and it encodes a 'tag peptide', a short internal open reading frame. During trans-translation Ala-aminoacylated tmRNA acts like a tRNA, entering the A-site of stalled ribosomes, displacing the stalled mRNA. The ribosome then switches to translate the ORF on the tmRNA; the nascent peptide is terminated with the 'tag peptide' encoded by the tmRNA and targeted for degradation. The ribosome is freed to recommence translation, which seems to be the essential function of trans-translation.</text>
</comment>
<accession>A0A1G2BCM6</accession>
<evidence type="ECO:0000256" key="2">
    <source>
        <dbReference type="ARBA" id="ARBA00022884"/>
    </source>
</evidence>
<dbReference type="GO" id="GO:0070929">
    <property type="term" value="P:trans-translation"/>
    <property type="evidence" value="ECO:0007669"/>
    <property type="project" value="UniProtKB-UniRule"/>
</dbReference>
<evidence type="ECO:0000313" key="4">
    <source>
        <dbReference type="EMBL" id="OGY86339.1"/>
    </source>
</evidence>
<organism evidence="4 5">
    <name type="scientific">Candidatus Kerfeldbacteria bacterium RIFOXYB2_FULL_38_14</name>
    <dbReference type="NCBI Taxonomy" id="1798547"/>
    <lineage>
        <taxon>Bacteria</taxon>
        <taxon>Candidatus Kerfeldiibacteriota</taxon>
    </lineage>
</organism>
<dbReference type="InterPro" id="IPR000037">
    <property type="entry name" value="SsrA-bd_prot"/>
</dbReference>
<dbReference type="HAMAP" id="MF_00023">
    <property type="entry name" value="SmpB"/>
    <property type="match status" value="1"/>
</dbReference>
<dbReference type="Gene3D" id="2.40.280.10">
    <property type="match status" value="1"/>
</dbReference>
<dbReference type="EMBL" id="MHKI01000021">
    <property type="protein sequence ID" value="OGY86339.1"/>
    <property type="molecule type" value="Genomic_DNA"/>
</dbReference>
<dbReference type="InterPro" id="IPR023620">
    <property type="entry name" value="SmpB"/>
</dbReference>